<name>A0A7R9I4R7_9NEOP</name>
<evidence type="ECO:0000256" key="7">
    <source>
        <dbReference type="ARBA" id="ARBA00023180"/>
    </source>
</evidence>
<evidence type="ECO:0000256" key="8">
    <source>
        <dbReference type="ARBA" id="ARBA00023288"/>
    </source>
</evidence>
<dbReference type="PANTHER" id="PTHR33562:SF14">
    <property type="entry name" value="PROTEIN QUIVER"/>
    <property type="match status" value="1"/>
</dbReference>
<dbReference type="InterPro" id="IPR050975">
    <property type="entry name" value="Sleep_regulator"/>
</dbReference>
<dbReference type="InterPro" id="IPR031424">
    <property type="entry name" value="QVR-like"/>
</dbReference>
<accession>A0A7R9I4R7</accession>
<dbReference type="Pfam" id="PF17064">
    <property type="entry name" value="QVR"/>
    <property type="match status" value="1"/>
</dbReference>
<evidence type="ECO:0000256" key="2">
    <source>
        <dbReference type="ARBA" id="ARBA00022622"/>
    </source>
</evidence>
<evidence type="ECO:0000256" key="4">
    <source>
        <dbReference type="ARBA" id="ARBA00022729"/>
    </source>
</evidence>
<sequence length="244" mass="27555">MVIKILTLAYGSIDIVFVCCLDRSVCERERECVVSAGGIKCYQCRTDQDEDCESGSLDDRHLEDCASALRGEGPFFCRSIHQILYFTENHDEAIIRECGSETFKRECYKAGWEDDSYQLSCDCRTDGCNSAHLTAASVTCWLSILVNFQFWGHHGNFGHNLAARQVETEIGRKLENVSYYMRSLTPFILMTGASLVAQQVKTRIIKGDDSHLTPDWWFDKSRLVSGDRLEALRVGIGNQPVLSE</sequence>
<keyword evidence="4" id="KW-0732">Signal</keyword>
<proteinExistence type="predicted"/>
<evidence type="ECO:0000313" key="9">
    <source>
        <dbReference type="EMBL" id="CAD7447412.1"/>
    </source>
</evidence>
<dbReference type="AlphaFoldDB" id="A0A7R9I4R7"/>
<gene>
    <name evidence="9" type="ORF">TBIB3V08_LOCUS9727</name>
</gene>
<dbReference type="PANTHER" id="PTHR33562">
    <property type="entry name" value="ATILLA, ISOFORM B-RELATED-RELATED"/>
    <property type="match status" value="1"/>
</dbReference>
<keyword evidence="2" id="KW-0336">GPI-anchor</keyword>
<keyword evidence="8" id="KW-0449">Lipoprotein</keyword>
<evidence type="ECO:0000256" key="1">
    <source>
        <dbReference type="ARBA" id="ARBA00004589"/>
    </source>
</evidence>
<dbReference type="EMBL" id="OD568861">
    <property type="protein sequence ID" value="CAD7447412.1"/>
    <property type="molecule type" value="Genomic_DNA"/>
</dbReference>
<comment type="subcellular location">
    <subcellularLocation>
        <location evidence="1">Membrane</location>
        <topology evidence="1">Lipid-anchor</topology>
        <topology evidence="1">GPI-anchor</topology>
    </subcellularLocation>
</comment>
<keyword evidence="5" id="KW-1133">Transmembrane helix</keyword>
<evidence type="ECO:0000256" key="5">
    <source>
        <dbReference type="ARBA" id="ARBA00022989"/>
    </source>
</evidence>
<reference evidence="9" key="1">
    <citation type="submission" date="2020-11" db="EMBL/GenBank/DDBJ databases">
        <authorList>
            <person name="Tran Van P."/>
        </authorList>
    </citation>
    <scope>NUCLEOTIDE SEQUENCE</scope>
</reference>
<organism evidence="9">
    <name type="scientific">Timema bartmani</name>
    <dbReference type="NCBI Taxonomy" id="61472"/>
    <lineage>
        <taxon>Eukaryota</taxon>
        <taxon>Metazoa</taxon>
        <taxon>Ecdysozoa</taxon>
        <taxon>Arthropoda</taxon>
        <taxon>Hexapoda</taxon>
        <taxon>Insecta</taxon>
        <taxon>Pterygota</taxon>
        <taxon>Neoptera</taxon>
        <taxon>Polyneoptera</taxon>
        <taxon>Phasmatodea</taxon>
        <taxon>Timematodea</taxon>
        <taxon>Timematoidea</taxon>
        <taxon>Timematidae</taxon>
        <taxon>Timema</taxon>
    </lineage>
</organism>
<keyword evidence="6" id="KW-0472">Membrane</keyword>
<evidence type="ECO:0000256" key="6">
    <source>
        <dbReference type="ARBA" id="ARBA00023136"/>
    </source>
</evidence>
<dbReference type="GO" id="GO:0030431">
    <property type="term" value="P:sleep"/>
    <property type="evidence" value="ECO:0007669"/>
    <property type="project" value="InterPro"/>
</dbReference>
<dbReference type="GO" id="GO:0098552">
    <property type="term" value="C:side of membrane"/>
    <property type="evidence" value="ECO:0007669"/>
    <property type="project" value="UniProtKB-KW"/>
</dbReference>
<keyword evidence="3" id="KW-0812">Transmembrane</keyword>
<protein>
    <recommendedName>
        <fullName evidence="10">Protein quiver</fullName>
    </recommendedName>
</protein>
<dbReference type="GO" id="GO:0032222">
    <property type="term" value="P:regulation of synaptic transmission, cholinergic"/>
    <property type="evidence" value="ECO:0007669"/>
    <property type="project" value="InterPro"/>
</dbReference>
<evidence type="ECO:0008006" key="10">
    <source>
        <dbReference type="Google" id="ProtNLM"/>
    </source>
</evidence>
<evidence type="ECO:0000256" key="3">
    <source>
        <dbReference type="ARBA" id="ARBA00022692"/>
    </source>
</evidence>
<keyword evidence="7" id="KW-0325">Glycoprotein</keyword>